<accession>A0ACD3Z0D2</accession>
<evidence type="ECO:0000313" key="2">
    <source>
        <dbReference type="Proteomes" id="UP000830768"/>
    </source>
</evidence>
<organism evidence="1 2">
    <name type="scientific">Fusarium solani subsp. cucurbitae</name>
    <name type="common">Neocosmosporum cucurbitae</name>
    <dbReference type="NCBI Taxonomy" id="2747967"/>
    <lineage>
        <taxon>Eukaryota</taxon>
        <taxon>Fungi</taxon>
        <taxon>Dikarya</taxon>
        <taxon>Ascomycota</taxon>
        <taxon>Pezizomycotina</taxon>
        <taxon>Sordariomycetes</taxon>
        <taxon>Hypocreomycetidae</taxon>
        <taxon>Hypocreales</taxon>
        <taxon>Nectriaceae</taxon>
        <taxon>Fusarium</taxon>
        <taxon>Fusarium solani species complex</taxon>
    </lineage>
</organism>
<dbReference type="EMBL" id="CP090033">
    <property type="protein sequence ID" value="UPK94703.1"/>
    <property type="molecule type" value="Genomic_DNA"/>
</dbReference>
<keyword evidence="2" id="KW-1185">Reference proteome</keyword>
<sequence length="190" mass="21281">MTDPRLQAFLDRNERTLASYQAPPLIADILKKKEPNSGSVYIISCSDFRVDPTRFFGLELGEAHVIRNAGGRAAEAQRSLEVMGSIAPIDLVVVVHHTDCGGLFTTDEEVRSKLSNRAPDYASSIKDKWFGTFKTIGLDESIRQDVEEIKKWPFLGTRVQVIGYALDIDTGAVRQRNWCGRLDLARSRQI</sequence>
<proteinExistence type="predicted"/>
<protein>
    <submittedName>
        <fullName evidence="1">Uncharacterized protein</fullName>
    </submittedName>
</protein>
<evidence type="ECO:0000313" key="1">
    <source>
        <dbReference type="EMBL" id="UPK94703.1"/>
    </source>
</evidence>
<dbReference type="Proteomes" id="UP000830768">
    <property type="component" value="Chromosome 4"/>
</dbReference>
<name>A0ACD3Z0D2_FUSSC</name>
<reference evidence="1" key="1">
    <citation type="submission" date="2021-11" db="EMBL/GenBank/DDBJ databases">
        <title>Fusarium solani-melongenae Genome sequencing and assembly.</title>
        <authorList>
            <person name="Xie S."/>
            <person name="Huang L."/>
            <person name="Zhang X."/>
        </authorList>
    </citation>
    <scope>NUCLEOTIDE SEQUENCE</scope>
    <source>
        <strain evidence="1">CRI 24-3</strain>
    </source>
</reference>
<gene>
    <name evidence="1" type="ORF">LCI18_005638</name>
</gene>